<organism evidence="1 2">
    <name type="scientific">Diabrotica balteata</name>
    <name type="common">Banded cucumber beetle</name>
    <dbReference type="NCBI Taxonomy" id="107213"/>
    <lineage>
        <taxon>Eukaryota</taxon>
        <taxon>Metazoa</taxon>
        <taxon>Ecdysozoa</taxon>
        <taxon>Arthropoda</taxon>
        <taxon>Hexapoda</taxon>
        <taxon>Insecta</taxon>
        <taxon>Pterygota</taxon>
        <taxon>Neoptera</taxon>
        <taxon>Endopterygota</taxon>
        <taxon>Coleoptera</taxon>
        <taxon>Polyphaga</taxon>
        <taxon>Cucujiformia</taxon>
        <taxon>Chrysomeloidea</taxon>
        <taxon>Chrysomelidae</taxon>
        <taxon>Galerucinae</taxon>
        <taxon>Diabroticina</taxon>
        <taxon>Diabroticites</taxon>
        <taxon>Diabrotica</taxon>
    </lineage>
</organism>
<evidence type="ECO:0000313" key="1">
    <source>
        <dbReference type="EMBL" id="CAG9840219.1"/>
    </source>
</evidence>
<evidence type="ECO:0000313" key="2">
    <source>
        <dbReference type="Proteomes" id="UP001153709"/>
    </source>
</evidence>
<dbReference type="AlphaFoldDB" id="A0A9N9TBD1"/>
<dbReference type="OrthoDB" id="6631388at2759"/>
<dbReference type="Proteomes" id="UP001153709">
    <property type="component" value="Chromosome 9"/>
</dbReference>
<name>A0A9N9TBD1_DIABA</name>
<sequence length="88" mass="10271">MVIADSFRGLQRLMDRKNEYSQQYGLNINTHKMKQMIISKENINRAHLYINGTQIERIKQCCYLGTIINNSGAMYRNKVPHRKGKNGL</sequence>
<gene>
    <name evidence="1" type="ORF">DIABBA_LOCUS12887</name>
</gene>
<dbReference type="EMBL" id="OU898284">
    <property type="protein sequence ID" value="CAG9840219.1"/>
    <property type="molecule type" value="Genomic_DNA"/>
</dbReference>
<protein>
    <recommendedName>
        <fullName evidence="3">Reverse transcriptase domain-containing protein</fullName>
    </recommendedName>
</protein>
<reference evidence="1" key="1">
    <citation type="submission" date="2022-01" db="EMBL/GenBank/DDBJ databases">
        <authorList>
            <person name="King R."/>
        </authorList>
    </citation>
    <scope>NUCLEOTIDE SEQUENCE</scope>
</reference>
<accession>A0A9N9TBD1</accession>
<keyword evidence="2" id="KW-1185">Reference proteome</keyword>
<evidence type="ECO:0008006" key="3">
    <source>
        <dbReference type="Google" id="ProtNLM"/>
    </source>
</evidence>
<proteinExistence type="predicted"/>